<proteinExistence type="predicted"/>
<name>A0A0N9I287_9PSEU</name>
<dbReference type="STRING" id="860235.AOZ06_42950"/>
<dbReference type="AlphaFoldDB" id="A0A0N9I287"/>
<dbReference type="Proteomes" id="UP000063699">
    <property type="component" value="Chromosome"/>
</dbReference>
<dbReference type="EMBL" id="CP012752">
    <property type="protein sequence ID" value="ALG12721.1"/>
    <property type="molecule type" value="Genomic_DNA"/>
</dbReference>
<protein>
    <submittedName>
        <fullName evidence="1">Uncharacterized protein</fullName>
    </submittedName>
</protein>
<keyword evidence="2" id="KW-1185">Reference proteome</keyword>
<sequence length="77" mass="8150">MRGAAMSSVLCGRSPVALGKNGRTLWFDRHDNRAPDGGDFASGHYKGQCAADECVAGVAYTGRFGSSRTPDALLCRE</sequence>
<organism evidence="1 2">
    <name type="scientific">Kibdelosporangium phytohabitans</name>
    <dbReference type="NCBI Taxonomy" id="860235"/>
    <lineage>
        <taxon>Bacteria</taxon>
        <taxon>Bacillati</taxon>
        <taxon>Actinomycetota</taxon>
        <taxon>Actinomycetes</taxon>
        <taxon>Pseudonocardiales</taxon>
        <taxon>Pseudonocardiaceae</taxon>
        <taxon>Kibdelosporangium</taxon>
    </lineage>
</organism>
<accession>A0A0N9I287</accession>
<dbReference type="KEGG" id="kphy:AOZ06_42950"/>
<evidence type="ECO:0000313" key="2">
    <source>
        <dbReference type="Proteomes" id="UP000063699"/>
    </source>
</evidence>
<evidence type="ECO:0000313" key="1">
    <source>
        <dbReference type="EMBL" id="ALG12721.1"/>
    </source>
</evidence>
<reference evidence="1 2" key="1">
    <citation type="submission" date="2015-07" db="EMBL/GenBank/DDBJ databases">
        <title>Genome sequencing of Kibdelosporangium phytohabitans.</title>
        <authorList>
            <person name="Qin S."/>
            <person name="Xing K."/>
        </authorList>
    </citation>
    <scope>NUCLEOTIDE SEQUENCE [LARGE SCALE GENOMIC DNA]</scope>
    <source>
        <strain evidence="1 2">KLBMP1111</strain>
    </source>
</reference>
<gene>
    <name evidence="1" type="ORF">AOZ06_42950</name>
</gene>